<protein>
    <recommendedName>
        <fullName evidence="1">DUF5824 domain-containing protein</fullName>
    </recommendedName>
</protein>
<proteinExistence type="predicted"/>
<dbReference type="Pfam" id="PF19141">
    <property type="entry name" value="DUF5824"/>
    <property type="match status" value="1"/>
</dbReference>
<evidence type="ECO:0000313" key="2">
    <source>
        <dbReference type="EMBL" id="QHT05699.1"/>
    </source>
</evidence>
<reference evidence="2" key="1">
    <citation type="journal article" date="2020" name="Nature">
        <title>Giant virus diversity and host interactions through global metagenomics.</title>
        <authorList>
            <person name="Schulz F."/>
            <person name="Roux S."/>
            <person name="Paez-Espino D."/>
            <person name="Jungbluth S."/>
            <person name="Walsh D.A."/>
            <person name="Denef V.J."/>
            <person name="McMahon K.D."/>
            <person name="Konstantinidis K.T."/>
            <person name="Eloe-Fadrosh E.A."/>
            <person name="Kyrpides N.C."/>
            <person name="Woyke T."/>
        </authorList>
    </citation>
    <scope>NUCLEOTIDE SEQUENCE</scope>
    <source>
        <strain evidence="2">GVMAG-M-3300021389-45</strain>
    </source>
</reference>
<evidence type="ECO:0000259" key="1">
    <source>
        <dbReference type="Pfam" id="PF19141"/>
    </source>
</evidence>
<dbReference type="InterPro" id="IPR043862">
    <property type="entry name" value="DUF5824"/>
</dbReference>
<accession>A0A6C0CPT4</accession>
<name>A0A6C0CPT4_9ZZZZ</name>
<dbReference type="EMBL" id="MN739458">
    <property type="protein sequence ID" value="QHT05699.1"/>
    <property type="molecule type" value="Genomic_DNA"/>
</dbReference>
<organism evidence="2">
    <name type="scientific">viral metagenome</name>
    <dbReference type="NCBI Taxonomy" id="1070528"/>
    <lineage>
        <taxon>unclassified sequences</taxon>
        <taxon>metagenomes</taxon>
        <taxon>organismal metagenomes</taxon>
    </lineage>
</organism>
<sequence>MPLTDAQIARKVGQLRRTEGQIYAPLKYFRGLGTLKEVETRYKKMLKKDYTKFRTDEGRRTKTSSYTQKFRKRYGSDVKSLPDIAKATGLPLKTVQKIYNRGLAAWRTGHRPGASPQAWGYARVHSFATKGKTYYTADKDLR</sequence>
<dbReference type="AlphaFoldDB" id="A0A6C0CPT4"/>
<feature type="domain" description="DUF5824" evidence="1">
    <location>
        <begin position="25"/>
        <end position="142"/>
    </location>
</feature>